<evidence type="ECO:0000313" key="1">
    <source>
        <dbReference type="EMBL" id="SQB99497.1"/>
    </source>
</evidence>
<accession>A0A2X3BCK3</accession>
<gene>
    <name evidence="1" type="ORF">NCTC13102_01822</name>
</gene>
<dbReference type="Proteomes" id="UP000250166">
    <property type="component" value="Unassembled WGS sequence"/>
</dbReference>
<organism evidence="1 2">
    <name type="scientific">Helicobacter fennelliae</name>
    <dbReference type="NCBI Taxonomy" id="215"/>
    <lineage>
        <taxon>Bacteria</taxon>
        <taxon>Pseudomonadati</taxon>
        <taxon>Campylobacterota</taxon>
        <taxon>Epsilonproteobacteria</taxon>
        <taxon>Campylobacterales</taxon>
        <taxon>Helicobacteraceae</taxon>
        <taxon>Helicobacter</taxon>
    </lineage>
</organism>
<proteinExistence type="predicted"/>
<dbReference type="EMBL" id="UAWL01000006">
    <property type="protein sequence ID" value="SQB99497.1"/>
    <property type="molecule type" value="Genomic_DNA"/>
</dbReference>
<dbReference type="AlphaFoldDB" id="A0A2X3BCK3"/>
<evidence type="ECO:0000313" key="2">
    <source>
        <dbReference type="Proteomes" id="UP000250166"/>
    </source>
</evidence>
<dbReference type="RefSeq" id="WP_112058966.1">
    <property type="nucleotide sequence ID" value="NZ_UAWL01000006.1"/>
</dbReference>
<sequence>MTIVIENVKEEFLPAFKGLAKGTQAKLTTKKEKPKPKLVNALDKAIKEYKQGKTHLYKDINEYKAKIDE</sequence>
<name>A0A2X3BCK3_9HELI</name>
<reference evidence="1 2" key="1">
    <citation type="submission" date="2018-06" db="EMBL/GenBank/DDBJ databases">
        <authorList>
            <consortium name="Pathogen Informatics"/>
            <person name="Doyle S."/>
        </authorList>
    </citation>
    <scope>NUCLEOTIDE SEQUENCE [LARGE SCALE GENOMIC DNA]</scope>
    <source>
        <strain evidence="1 2">NCTC13102</strain>
    </source>
</reference>
<protein>
    <submittedName>
        <fullName evidence="1">Uncharacterized protein</fullName>
    </submittedName>
</protein>